<evidence type="ECO:0008006" key="4">
    <source>
        <dbReference type="Google" id="ProtNLM"/>
    </source>
</evidence>
<dbReference type="InterPro" id="IPR046697">
    <property type="entry name" value="DUF6567"/>
</dbReference>
<gene>
    <name evidence="2" type="ORF">SAMN05216474_0609</name>
</gene>
<evidence type="ECO:0000313" key="3">
    <source>
        <dbReference type="Proteomes" id="UP000236454"/>
    </source>
</evidence>
<organism evidence="2 3">
    <name type="scientific">Lishizhenia tianjinensis</name>
    <dbReference type="NCBI Taxonomy" id="477690"/>
    <lineage>
        <taxon>Bacteria</taxon>
        <taxon>Pseudomonadati</taxon>
        <taxon>Bacteroidota</taxon>
        <taxon>Flavobacteriia</taxon>
        <taxon>Flavobacteriales</taxon>
        <taxon>Crocinitomicaceae</taxon>
        <taxon>Lishizhenia</taxon>
    </lineage>
</organism>
<reference evidence="2 3" key="1">
    <citation type="submission" date="2016-10" db="EMBL/GenBank/DDBJ databases">
        <authorList>
            <person name="de Groot N.N."/>
        </authorList>
    </citation>
    <scope>NUCLEOTIDE SEQUENCE [LARGE SCALE GENOMIC DNA]</scope>
    <source>
        <strain evidence="2 3">CGMCC 1.7005</strain>
    </source>
</reference>
<evidence type="ECO:0000256" key="1">
    <source>
        <dbReference type="SAM" id="SignalP"/>
    </source>
</evidence>
<dbReference type="RefSeq" id="WP_090246171.1">
    <property type="nucleotide sequence ID" value="NZ_FPAS01000001.1"/>
</dbReference>
<evidence type="ECO:0000313" key="2">
    <source>
        <dbReference type="EMBL" id="SFT44545.1"/>
    </source>
</evidence>
<sequence>MQINVFKSLFFLLASFSLVSCAVVHRGHIVSLDYGQPVPIEDQAIGTASARYFWGFGGNGTDILLKNAKDNMIKNRPLHANEVYKNINLNVSHAFYPLFSKVTYTITADVIDVTQDPSYPDRTEFTSELYAFGDSLFNYKKEFLGFFIERQANAKVKLQTPKGVIKLISENDFYKVLPVFNNYQMGQEISFESDYFSKGTIKAFGYNRVLVDTEGDADFEIEYTAITNEAEQPKEE</sequence>
<feature type="signal peptide" evidence="1">
    <location>
        <begin position="1"/>
        <end position="22"/>
    </location>
</feature>
<dbReference type="EMBL" id="FPAS01000001">
    <property type="protein sequence ID" value="SFT44545.1"/>
    <property type="molecule type" value="Genomic_DNA"/>
</dbReference>
<keyword evidence="1" id="KW-0732">Signal</keyword>
<dbReference type="AlphaFoldDB" id="A0A1I6Y1Q8"/>
<dbReference type="Proteomes" id="UP000236454">
    <property type="component" value="Unassembled WGS sequence"/>
</dbReference>
<proteinExistence type="predicted"/>
<dbReference type="STRING" id="477690.SAMN05216474_0609"/>
<protein>
    <recommendedName>
        <fullName evidence="4">Lipoprotein</fullName>
    </recommendedName>
</protein>
<dbReference type="Pfam" id="PF20205">
    <property type="entry name" value="DUF6567"/>
    <property type="match status" value="1"/>
</dbReference>
<accession>A0A1I6Y1Q8</accession>
<name>A0A1I6Y1Q8_9FLAO</name>
<keyword evidence="3" id="KW-1185">Reference proteome</keyword>
<dbReference type="PROSITE" id="PS51257">
    <property type="entry name" value="PROKAR_LIPOPROTEIN"/>
    <property type="match status" value="1"/>
</dbReference>
<feature type="chain" id="PRO_5014893100" description="Lipoprotein" evidence="1">
    <location>
        <begin position="23"/>
        <end position="236"/>
    </location>
</feature>